<keyword evidence="5 8" id="KW-1133">Transmembrane helix</keyword>
<feature type="transmembrane region" description="Helical" evidence="8">
    <location>
        <begin position="51"/>
        <end position="71"/>
    </location>
</feature>
<keyword evidence="2" id="KW-1003">Cell membrane</keyword>
<evidence type="ECO:0000256" key="1">
    <source>
        <dbReference type="ARBA" id="ARBA00004651"/>
    </source>
</evidence>
<comment type="cofactor">
    <cofactor evidence="7">
        <name>Mg(2+)</name>
        <dbReference type="ChEBI" id="CHEBI:18420"/>
    </cofactor>
</comment>
<dbReference type="GO" id="GO:0009103">
    <property type="term" value="P:lipopolysaccharide biosynthetic process"/>
    <property type="evidence" value="ECO:0007669"/>
    <property type="project" value="TreeGrafter"/>
</dbReference>
<dbReference type="GO" id="GO:0044038">
    <property type="term" value="P:cell wall macromolecule biosynthetic process"/>
    <property type="evidence" value="ECO:0007669"/>
    <property type="project" value="TreeGrafter"/>
</dbReference>
<evidence type="ECO:0000256" key="2">
    <source>
        <dbReference type="ARBA" id="ARBA00022475"/>
    </source>
</evidence>
<dbReference type="GO" id="GO:0046872">
    <property type="term" value="F:metal ion binding"/>
    <property type="evidence" value="ECO:0007669"/>
    <property type="project" value="UniProtKB-KW"/>
</dbReference>
<dbReference type="GO" id="GO:0071555">
    <property type="term" value="P:cell wall organization"/>
    <property type="evidence" value="ECO:0007669"/>
    <property type="project" value="TreeGrafter"/>
</dbReference>
<dbReference type="PANTHER" id="PTHR22926">
    <property type="entry name" value="PHOSPHO-N-ACETYLMURAMOYL-PENTAPEPTIDE-TRANSFERASE"/>
    <property type="match status" value="1"/>
</dbReference>
<reference evidence="9 10" key="1">
    <citation type="submission" date="2018-07" db="EMBL/GenBank/DDBJ databases">
        <authorList>
            <person name="Quirk P.G."/>
            <person name="Krulwich T.A."/>
        </authorList>
    </citation>
    <scope>NUCLEOTIDE SEQUENCE [LARGE SCALE GENOMIC DNA]</scope>
    <source>
        <strain evidence="9 10">CC-BB4</strain>
    </source>
</reference>
<evidence type="ECO:0000313" key="10">
    <source>
        <dbReference type="Proteomes" id="UP000254889"/>
    </source>
</evidence>
<dbReference type="KEGG" id="ptaw:DW352_26525"/>
<dbReference type="OrthoDB" id="9783652at2"/>
<feature type="transmembrane region" description="Helical" evidence="8">
    <location>
        <begin position="107"/>
        <end position="128"/>
    </location>
</feature>
<feature type="transmembrane region" description="Helical" evidence="8">
    <location>
        <begin position="184"/>
        <end position="202"/>
    </location>
</feature>
<dbReference type="PANTHER" id="PTHR22926:SF3">
    <property type="entry name" value="UNDECAPRENYL-PHOSPHATE ALPHA-N-ACETYLGLUCOSAMINYL 1-PHOSPHATE TRANSFERASE"/>
    <property type="match status" value="1"/>
</dbReference>
<dbReference type="AlphaFoldDB" id="A0A346A3M7"/>
<feature type="transmembrane region" description="Helical" evidence="8">
    <location>
        <begin position="159"/>
        <end position="178"/>
    </location>
</feature>
<feature type="binding site" evidence="7">
    <location>
        <position position="213"/>
    </location>
    <ligand>
        <name>Mg(2+)</name>
        <dbReference type="ChEBI" id="CHEBI:18420"/>
    </ligand>
</feature>
<comment type="subcellular location">
    <subcellularLocation>
        <location evidence="1">Cell membrane</location>
        <topology evidence="1">Multi-pass membrane protein</topology>
    </subcellularLocation>
</comment>
<keyword evidence="3 9" id="KW-0808">Transferase</keyword>
<keyword evidence="4 8" id="KW-0812">Transmembrane</keyword>
<dbReference type="GO" id="GO:0016780">
    <property type="term" value="F:phosphotransferase activity, for other substituted phosphate groups"/>
    <property type="evidence" value="ECO:0007669"/>
    <property type="project" value="InterPro"/>
</dbReference>
<dbReference type="Pfam" id="PF00953">
    <property type="entry name" value="Glycos_transf_4"/>
    <property type="match status" value="1"/>
</dbReference>
<name>A0A346A3M7_9HYPH</name>
<feature type="binding site" evidence="7">
    <location>
        <position position="152"/>
    </location>
    <ligand>
        <name>Mg(2+)</name>
        <dbReference type="ChEBI" id="CHEBI:18420"/>
    </ligand>
</feature>
<feature type="transmembrane region" description="Helical" evidence="8">
    <location>
        <begin position="275"/>
        <end position="303"/>
    </location>
</feature>
<gene>
    <name evidence="9" type="ORF">DW352_26525</name>
</gene>
<evidence type="ECO:0000256" key="7">
    <source>
        <dbReference type="PIRSR" id="PIRSR600715-1"/>
    </source>
</evidence>
<feature type="transmembrane region" description="Helical" evidence="8">
    <location>
        <begin position="6"/>
        <end position="30"/>
    </location>
</feature>
<feature type="transmembrane region" description="Helical" evidence="8">
    <location>
        <begin position="234"/>
        <end position="254"/>
    </location>
</feature>
<dbReference type="GO" id="GO:0005886">
    <property type="term" value="C:plasma membrane"/>
    <property type="evidence" value="ECO:0007669"/>
    <property type="project" value="UniProtKB-SubCell"/>
</dbReference>
<evidence type="ECO:0000313" key="9">
    <source>
        <dbReference type="EMBL" id="AXK83774.1"/>
    </source>
</evidence>
<keyword evidence="7" id="KW-0460">Magnesium</keyword>
<evidence type="ECO:0000256" key="5">
    <source>
        <dbReference type="ARBA" id="ARBA00022989"/>
    </source>
</evidence>
<organism evidence="9 10">
    <name type="scientific">Pseudolabrys taiwanensis</name>
    <dbReference type="NCBI Taxonomy" id="331696"/>
    <lineage>
        <taxon>Bacteria</taxon>
        <taxon>Pseudomonadati</taxon>
        <taxon>Pseudomonadota</taxon>
        <taxon>Alphaproteobacteria</taxon>
        <taxon>Hyphomicrobiales</taxon>
        <taxon>Xanthobacteraceae</taxon>
        <taxon>Pseudolabrys</taxon>
    </lineage>
</organism>
<dbReference type="EMBL" id="CP031417">
    <property type="protein sequence ID" value="AXK83774.1"/>
    <property type="molecule type" value="Genomic_DNA"/>
</dbReference>
<evidence type="ECO:0000256" key="4">
    <source>
        <dbReference type="ARBA" id="ARBA00022692"/>
    </source>
</evidence>
<protein>
    <submittedName>
        <fullName evidence="9">Glycosyl transferase</fullName>
    </submittedName>
</protein>
<evidence type="ECO:0000256" key="8">
    <source>
        <dbReference type="SAM" id="Phobius"/>
    </source>
</evidence>
<dbReference type="Proteomes" id="UP000254889">
    <property type="component" value="Chromosome"/>
</dbReference>
<accession>A0A346A3M7</accession>
<feature type="transmembrane region" description="Helical" evidence="8">
    <location>
        <begin position="77"/>
        <end position="95"/>
    </location>
</feature>
<keyword evidence="6 8" id="KW-0472">Membrane</keyword>
<dbReference type="InterPro" id="IPR000715">
    <property type="entry name" value="Glycosyl_transferase_4"/>
</dbReference>
<keyword evidence="10" id="KW-1185">Reference proteome</keyword>
<sequence length="335" mass="35080">MILTYPQLALVSVVGAAMSAALIVALRPILVRYALARPNARSSHKVPTPQGGGIAVIASVVLATSIFTLVAPGAPDPSLVVICIATIVLAVTGAADDIRPLTPLSRLIIQSAAVLAMLYALPADLHIVPALPWWLERAALFVGSLWLVNLTNFMDGIDWMTVAEVVPVAMALALFGFFGALPAAATLVALALCGAMLGFAPFNMPVARLFLGDVGSLPIGLLLAWLLILLAQDHLAAAILLPLYYAADATITLARRAATGAQLTQAHRDHFYQHALDGGMTVMAIVSRVFWLNVALALLAAATLVNTSLALHVGAIILGCVLVGLTLLRFERAKT</sequence>
<feature type="transmembrane region" description="Helical" evidence="8">
    <location>
        <begin position="309"/>
        <end position="330"/>
    </location>
</feature>
<evidence type="ECO:0000256" key="6">
    <source>
        <dbReference type="ARBA" id="ARBA00023136"/>
    </source>
</evidence>
<evidence type="ECO:0000256" key="3">
    <source>
        <dbReference type="ARBA" id="ARBA00022679"/>
    </source>
</evidence>
<proteinExistence type="predicted"/>
<keyword evidence="7" id="KW-0479">Metal-binding</keyword>